<evidence type="ECO:0000313" key="9">
    <source>
        <dbReference type="EMBL" id="KAF4448551.1"/>
    </source>
</evidence>
<keyword evidence="6" id="KW-0175">Coiled coil</keyword>
<reference evidence="9" key="1">
    <citation type="submission" date="2020-01" db="EMBL/GenBank/DDBJ databases">
        <title>Identification and distribution of gene clusters putatively required for synthesis of sphingolipid metabolism inhibitors in phylogenetically diverse species of the filamentous fungus Fusarium.</title>
        <authorList>
            <person name="Kim H.-S."/>
            <person name="Busman M."/>
            <person name="Brown D.W."/>
            <person name="Divon H."/>
            <person name="Uhlig S."/>
            <person name="Proctor R.H."/>
        </authorList>
    </citation>
    <scope>NUCLEOTIDE SEQUENCE</scope>
    <source>
        <strain evidence="9">NRRL 53441</strain>
    </source>
</reference>
<organism evidence="9 10">
    <name type="scientific">Fusarium austroafricanum</name>
    <dbReference type="NCBI Taxonomy" id="2364996"/>
    <lineage>
        <taxon>Eukaryota</taxon>
        <taxon>Fungi</taxon>
        <taxon>Dikarya</taxon>
        <taxon>Ascomycota</taxon>
        <taxon>Pezizomycotina</taxon>
        <taxon>Sordariomycetes</taxon>
        <taxon>Hypocreomycetidae</taxon>
        <taxon>Hypocreales</taxon>
        <taxon>Nectriaceae</taxon>
        <taxon>Fusarium</taxon>
        <taxon>Fusarium concolor species complex</taxon>
    </lineage>
</organism>
<dbReference type="InterPro" id="IPR012501">
    <property type="entry name" value="Vps54_C"/>
</dbReference>
<keyword evidence="10" id="KW-1185">Reference proteome</keyword>
<dbReference type="EMBL" id="JAADJG010000329">
    <property type="protein sequence ID" value="KAF4448551.1"/>
    <property type="molecule type" value="Genomic_DNA"/>
</dbReference>
<protein>
    <submittedName>
        <fullName evidence="9">Garp complex component</fullName>
    </submittedName>
</protein>
<evidence type="ECO:0000256" key="6">
    <source>
        <dbReference type="ARBA" id="ARBA00023054"/>
    </source>
</evidence>
<dbReference type="GO" id="GO:0015031">
    <property type="term" value="P:protein transport"/>
    <property type="evidence" value="ECO:0007669"/>
    <property type="project" value="UniProtKB-KW"/>
</dbReference>
<dbReference type="PANTHER" id="PTHR12965">
    <property type="entry name" value="VACUOLAR PROTEIN SORTING 54"/>
    <property type="match status" value="1"/>
</dbReference>
<evidence type="ECO:0000313" key="10">
    <source>
        <dbReference type="Proteomes" id="UP000605986"/>
    </source>
</evidence>
<dbReference type="GO" id="GO:0019905">
    <property type="term" value="F:syntaxin binding"/>
    <property type="evidence" value="ECO:0007669"/>
    <property type="project" value="TreeGrafter"/>
</dbReference>
<dbReference type="OrthoDB" id="10259024at2759"/>
<dbReference type="GO" id="GO:0005829">
    <property type="term" value="C:cytosol"/>
    <property type="evidence" value="ECO:0007669"/>
    <property type="project" value="GOC"/>
</dbReference>
<dbReference type="Gene3D" id="6.10.250.860">
    <property type="match status" value="1"/>
</dbReference>
<evidence type="ECO:0000256" key="5">
    <source>
        <dbReference type="ARBA" id="ARBA00023034"/>
    </source>
</evidence>
<dbReference type="GO" id="GO:0006896">
    <property type="term" value="P:Golgi to vacuole transport"/>
    <property type="evidence" value="ECO:0007669"/>
    <property type="project" value="TreeGrafter"/>
</dbReference>
<feature type="region of interest" description="Disordered" evidence="7">
    <location>
        <begin position="62"/>
        <end position="87"/>
    </location>
</feature>
<evidence type="ECO:0000256" key="7">
    <source>
        <dbReference type="SAM" id="MobiDB-lite"/>
    </source>
</evidence>
<evidence type="ECO:0000259" key="8">
    <source>
        <dbReference type="Pfam" id="PF07928"/>
    </source>
</evidence>
<dbReference type="Pfam" id="PF07928">
    <property type="entry name" value="Vps54"/>
    <property type="match status" value="1"/>
</dbReference>
<dbReference type="Proteomes" id="UP000605986">
    <property type="component" value="Unassembled WGS sequence"/>
</dbReference>
<keyword evidence="3" id="KW-0813">Transport</keyword>
<gene>
    <name evidence="9" type="ORF">F53441_8028</name>
</gene>
<dbReference type="InterPro" id="IPR039745">
    <property type="entry name" value="Vps54"/>
</dbReference>
<comment type="subcellular location">
    <subcellularLocation>
        <location evidence="1">Golgi apparatus</location>
        <location evidence="1">trans-Golgi network</location>
    </subcellularLocation>
</comment>
<evidence type="ECO:0000256" key="1">
    <source>
        <dbReference type="ARBA" id="ARBA00004601"/>
    </source>
</evidence>
<evidence type="ECO:0000256" key="3">
    <source>
        <dbReference type="ARBA" id="ARBA00022448"/>
    </source>
</evidence>
<dbReference type="GO" id="GO:0000938">
    <property type="term" value="C:GARP complex"/>
    <property type="evidence" value="ECO:0007669"/>
    <property type="project" value="InterPro"/>
</dbReference>
<proteinExistence type="inferred from homology"/>
<evidence type="ECO:0000256" key="2">
    <source>
        <dbReference type="ARBA" id="ARBA00009150"/>
    </source>
</evidence>
<comment type="similarity">
    <text evidence="2">Belongs to the VPS54 family.</text>
</comment>
<name>A0A8H4KED5_9HYPO</name>
<evidence type="ECO:0000256" key="4">
    <source>
        <dbReference type="ARBA" id="ARBA00022927"/>
    </source>
</evidence>
<keyword evidence="4" id="KW-0653">Protein transport</keyword>
<dbReference type="GO" id="GO:0042147">
    <property type="term" value="P:retrograde transport, endosome to Golgi"/>
    <property type="evidence" value="ECO:0007669"/>
    <property type="project" value="InterPro"/>
</dbReference>
<sequence length="909" mass="100426">MVIHIVLQHDYLLTKPCSNRDPPAASDSSNWSPSTYHIDASEFKACMSQLVPLYEHLRRLKESEDEARPGPKSDNATRQGSGSLSRKGHFLSIVPDTYFDDNFHLENPRTFDVVSERSEIVPPASGATATSKPLATNAILQEKLSWYMDTVEVDLINSITMASTAFFVALGSLKELHLEAAESVEKIAALRKDLASLGGNVLNLIVDGVARCKSLVEDGDVEMALEEIGTVELLMAGERAERSEDEISTQIQLRDIRGAAAVQGMVNELRLLRSQAGKVYECKVHALLIGDLQRHVQSVSTGEVLLRWEAASLRVKGSGAQKPPALPSYMSQTSELRAALLPVIAGLHRSGSISTVMEAYRESVLREIRNLVRKPLPSSTDDAESVTSVLTLGADRSRTEYEKSFILARNLRALDADDAEKLFTTIFTSVAETLRRLKTQSSLLLDVACAVGDPTAEDPVKSPKIRSPLSSPTPIENVSMFEIQEEMHAALDLPNLLGQAVDVSHEKINKILQVRTKQTTGLPLAYFLRYYTLNFVFVNECEAISGRAGSSLKTIINGHIQDFVKAHSDRENQALAQGMGADTWHDKDFTIQDNEILKQILECGTSDPPAWTKTSHIWAPLPQEGSENVHDIDDSTAKDKAQGAIIDGETFLLPYSAILCQEGISRFLHLICGIPTMTSTIATSLVSYLQLFDSRCRQLILGTGALRSAGLKNITTTHLALALRALSFMSALTPHIRQFVKRHAPAGPDSANVMGEFDKIHHSFQEHQDGIYQKLVEIMASRASLRSEKARQTDWSKESVENVRKYMADLTRDTNKLYKALSKHLPREDVQLVMLPVFASYKDHFGTAFKEADPKTETGRDCMLYDVNHFIDKLCRVEGFDDLGAYLVEIIKSKEVQEDAAPEPTGEAT</sequence>
<feature type="compositionally biased region" description="Polar residues" evidence="7">
    <location>
        <begin position="74"/>
        <end position="84"/>
    </location>
</feature>
<dbReference type="PANTHER" id="PTHR12965:SF0">
    <property type="entry name" value="VACUOLAR PROTEIN SORTING-ASSOCIATED PROTEIN 54"/>
    <property type="match status" value="1"/>
</dbReference>
<comment type="caution">
    <text evidence="9">The sequence shown here is derived from an EMBL/GenBank/DDBJ whole genome shotgun (WGS) entry which is preliminary data.</text>
</comment>
<keyword evidence="5" id="KW-0333">Golgi apparatus</keyword>
<feature type="compositionally biased region" description="Basic and acidic residues" evidence="7">
    <location>
        <begin position="62"/>
        <end position="71"/>
    </location>
</feature>
<feature type="domain" description="Vacuolar protein sorting-associated protein 54 C-terminal" evidence="8">
    <location>
        <begin position="649"/>
        <end position="782"/>
    </location>
</feature>
<accession>A0A8H4KED5</accession>
<dbReference type="AlphaFoldDB" id="A0A8H4KED5"/>